<reference evidence="3" key="1">
    <citation type="submission" date="2009-12" db="EMBL/GenBank/DDBJ databases">
        <title>The Genome Sequence of Anolis carolinensis (Green Anole Lizard).</title>
        <authorList>
            <consortium name="The Genome Sequencing Platform"/>
            <person name="Di Palma F."/>
            <person name="Alfoldi J."/>
            <person name="Heiman D."/>
            <person name="Young S."/>
            <person name="Grabherr M."/>
            <person name="Johnson J."/>
            <person name="Lander E.S."/>
            <person name="Lindblad-Toh K."/>
        </authorList>
    </citation>
    <scope>NUCLEOTIDE SEQUENCE [LARGE SCALE GENOMIC DNA]</scope>
    <source>
        <strain evidence="3">JBL SC #1</strain>
    </source>
</reference>
<dbReference type="InParanoid" id="A0A803STZ5"/>
<keyword evidence="2" id="KW-0732">Signal</keyword>
<reference evidence="3" key="2">
    <citation type="submission" date="2025-08" db="UniProtKB">
        <authorList>
            <consortium name="Ensembl"/>
        </authorList>
    </citation>
    <scope>IDENTIFICATION</scope>
</reference>
<evidence type="ECO:0000256" key="1">
    <source>
        <dbReference type="SAM" id="MobiDB-lite"/>
    </source>
</evidence>
<evidence type="ECO:0000256" key="2">
    <source>
        <dbReference type="SAM" id="SignalP"/>
    </source>
</evidence>
<dbReference type="InterPro" id="IPR036388">
    <property type="entry name" value="WH-like_DNA-bd_sf"/>
</dbReference>
<proteinExistence type="predicted"/>
<dbReference type="Proteomes" id="UP000001646">
    <property type="component" value="Unplaced"/>
</dbReference>
<feature type="region of interest" description="Disordered" evidence="1">
    <location>
        <begin position="61"/>
        <end position="93"/>
    </location>
</feature>
<protein>
    <submittedName>
        <fullName evidence="3">Uncharacterized protein</fullName>
    </submittedName>
</protein>
<dbReference type="Ensembl" id="ENSACAT00000050277.1">
    <property type="protein sequence ID" value="ENSACAP00000026435.1"/>
    <property type="gene ID" value="ENSACAG00000039102.1"/>
</dbReference>
<dbReference type="AlphaFoldDB" id="A0A803STZ5"/>
<keyword evidence="4" id="KW-1185">Reference proteome</keyword>
<accession>A0A803STZ5</accession>
<sequence>MGPICHLFISVFLLCPSHPVRGLRALWPLYLLRDPGLPLARVRPFPSFPEDPGAPKMLTRSLVSSSRGRKLTPQGQRDLDRIAGQVAAANKKH</sequence>
<organism evidence="3 4">
    <name type="scientific">Anolis carolinensis</name>
    <name type="common">Green anole</name>
    <name type="synonym">American chameleon</name>
    <dbReference type="NCBI Taxonomy" id="28377"/>
    <lineage>
        <taxon>Eukaryota</taxon>
        <taxon>Metazoa</taxon>
        <taxon>Chordata</taxon>
        <taxon>Craniata</taxon>
        <taxon>Vertebrata</taxon>
        <taxon>Euteleostomi</taxon>
        <taxon>Lepidosauria</taxon>
        <taxon>Squamata</taxon>
        <taxon>Bifurcata</taxon>
        <taxon>Unidentata</taxon>
        <taxon>Episquamata</taxon>
        <taxon>Toxicofera</taxon>
        <taxon>Iguania</taxon>
        <taxon>Dactyloidae</taxon>
        <taxon>Anolis</taxon>
    </lineage>
</organism>
<name>A0A803STZ5_ANOCA</name>
<evidence type="ECO:0000313" key="3">
    <source>
        <dbReference type="Ensembl" id="ENSACAP00000026435.1"/>
    </source>
</evidence>
<dbReference type="Gene3D" id="1.10.10.10">
    <property type="entry name" value="Winged helix-like DNA-binding domain superfamily/Winged helix DNA-binding domain"/>
    <property type="match status" value="1"/>
</dbReference>
<reference evidence="3" key="3">
    <citation type="submission" date="2025-09" db="UniProtKB">
        <authorList>
            <consortium name="Ensembl"/>
        </authorList>
    </citation>
    <scope>IDENTIFICATION</scope>
</reference>
<evidence type="ECO:0000313" key="4">
    <source>
        <dbReference type="Proteomes" id="UP000001646"/>
    </source>
</evidence>
<feature type="signal peptide" evidence="2">
    <location>
        <begin position="1"/>
        <end position="22"/>
    </location>
</feature>
<feature type="chain" id="PRO_5032444336" evidence="2">
    <location>
        <begin position="23"/>
        <end position="93"/>
    </location>
</feature>